<dbReference type="Proteomes" id="UP000233618">
    <property type="component" value="Unassembled WGS sequence"/>
</dbReference>
<reference evidence="1 2" key="1">
    <citation type="journal article" date="2017" name="Front. Microbiol.">
        <title>Labilibaculum manganireducens gen. nov., sp. nov. and Labilibaculum filiforme sp. nov., Novel Bacteroidetes Isolated from Subsurface Sediments of the Baltic Sea.</title>
        <authorList>
            <person name="Vandieken V."/>
            <person name="Marshall I.P."/>
            <person name="Niemann H."/>
            <person name="Engelen B."/>
            <person name="Cypionka H."/>
        </authorList>
    </citation>
    <scope>NUCLEOTIDE SEQUENCE [LARGE SCALE GENOMIC DNA]</scope>
    <source>
        <strain evidence="1 2">59.10-2M</strain>
    </source>
</reference>
<evidence type="ECO:0000313" key="2">
    <source>
        <dbReference type="Proteomes" id="UP000233618"/>
    </source>
</evidence>
<dbReference type="PANTHER" id="PTHR37805">
    <property type="entry name" value="CYTOPLASMIC PROTEIN-RELATED"/>
    <property type="match status" value="1"/>
</dbReference>
<sequence length="153" mass="18192">MTNNDILRRVRYVFDFSDLKMIELFKLANYDVSKADLDGWFKKDDDPLLIEITDKELAIFLNGLIIEKRGKREGPLPEPEDPLSNNMILRKLKIALDLKSDDILDMLALIDKKISKHELSAFFRNPDHKHYRDFLDQYLRYFLNALQKKYKNK</sequence>
<proteinExistence type="predicted"/>
<protein>
    <recommendedName>
        <fullName evidence="3">DUF1456 domain-containing protein</fullName>
    </recommendedName>
</protein>
<dbReference type="AlphaFoldDB" id="A0A2N3IBA8"/>
<gene>
    <name evidence="1" type="ORF">BZG01_07545</name>
</gene>
<keyword evidence="2" id="KW-1185">Reference proteome</keyword>
<dbReference type="RefSeq" id="WP_101309213.1">
    <property type="nucleotide sequence ID" value="NZ_CAXXEE010000003.1"/>
</dbReference>
<name>A0A2N3IBA8_9BACT</name>
<comment type="caution">
    <text evidence="1">The sequence shown here is derived from an EMBL/GenBank/DDBJ whole genome shotgun (WGS) entry which is preliminary data.</text>
</comment>
<dbReference type="PANTHER" id="PTHR37805:SF1">
    <property type="entry name" value="CYTOPLASMIC PROTEIN"/>
    <property type="match status" value="1"/>
</dbReference>
<dbReference type="InterPro" id="IPR009921">
    <property type="entry name" value="YehS-like"/>
</dbReference>
<accession>A0A2N3IBA8</accession>
<dbReference type="EMBL" id="MVDE01000008">
    <property type="protein sequence ID" value="PKQ67579.1"/>
    <property type="molecule type" value="Genomic_DNA"/>
</dbReference>
<organism evidence="1 2">
    <name type="scientific">Labilibaculum manganireducens</name>
    <dbReference type="NCBI Taxonomy" id="1940525"/>
    <lineage>
        <taxon>Bacteria</taxon>
        <taxon>Pseudomonadati</taxon>
        <taxon>Bacteroidota</taxon>
        <taxon>Bacteroidia</taxon>
        <taxon>Marinilabiliales</taxon>
        <taxon>Marinifilaceae</taxon>
        <taxon>Labilibaculum</taxon>
    </lineage>
</organism>
<evidence type="ECO:0000313" key="1">
    <source>
        <dbReference type="EMBL" id="PKQ67579.1"/>
    </source>
</evidence>
<evidence type="ECO:0008006" key="3">
    <source>
        <dbReference type="Google" id="ProtNLM"/>
    </source>
</evidence>
<dbReference type="Pfam" id="PF07308">
    <property type="entry name" value="DUF1456"/>
    <property type="match status" value="2"/>
</dbReference>